<evidence type="ECO:0000313" key="3">
    <source>
        <dbReference type="EMBL" id="RVQ66066.1"/>
    </source>
</evidence>
<dbReference type="GO" id="GO:0016301">
    <property type="term" value="F:kinase activity"/>
    <property type="evidence" value="ECO:0007669"/>
    <property type="project" value="UniProtKB-KW"/>
</dbReference>
<dbReference type="InterPro" id="IPR008279">
    <property type="entry name" value="PEP-util_enz_mobile_dom"/>
</dbReference>
<dbReference type="EC" id="2.7.9.1" evidence="3"/>
<evidence type="ECO:0000313" key="4">
    <source>
        <dbReference type="Proteomes" id="UP000283003"/>
    </source>
</evidence>
<keyword evidence="3" id="KW-0670">Pyruvate</keyword>
<dbReference type="InterPro" id="IPR010121">
    <property type="entry name" value="Pyruvate_phosphate_dikinase"/>
</dbReference>
<dbReference type="Pfam" id="PF00391">
    <property type="entry name" value="PEP-utilizers"/>
    <property type="match status" value="1"/>
</dbReference>
<name>A0A437GXW1_9SPHN</name>
<comment type="caution">
    <text evidence="3">The sequence shown here is derived from an EMBL/GenBank/DDBJ whole genome shotgun (WGS) entry which is preliminary data.</text>
</comment>
<dbReference type="Pfam" id="PF01326">
    <property type="entry name" value="PPDK_N"/>
    <property type="match status" value="2"/>
</dbReference>
<evidence type="ECO:0000259" key="2">
    <source>
        <dbReference type="Pfam" id="PF01326"/>
    </source>
</evidence>
<dbReference type="RefSeq" id="WP_127613166.1">
    <property type="nucleotide sequence ID" value="NZ_RXOL01000005.1"/>
</dbReference>
<dbReference type="Proteomes" id="UP000283003">
    <property type="component" value="Unassembled WGS sequence"/>
</dbReference>
<protein>
    <submittedName>
        <fullName evidence="3">Pyruvate, phosphate dikinase</fullName>
        <ecNumber evidence="3">2.7.9.1</ecNumber>
    </submittedName>
</protein>
<dbReference type="EMBL" id="RXOL01000005">
    <property type="protein sequence ID" value="RVQ66066.1"/>
    <property type="molecule type" value="Genomic_DNA"/>
</dbReference>
<dbReference type="GO" id="GO:0050242">
    <property type="term" value="F:pyruvate, phosphate dikinase activity"/>
    <property type="evidence" value="ECO:0007669"/>
    <property type="project" value="UniProtKB-EC"/>
</dbReference>
<dbReference type="PANTHER" id="PTHR22931:SF9">
    <property type="entry name" value="PYRUVATE, PHOSPHATE DIKINASE 1, CHLOROPLASTIC"/>
    <property type="match status" value="1"/>
</dbReference>
<feature type="domain" description="Pyruvate phosphate dikinase AMP/ATP-binding" evidence="2">
    <location>
        <begin position="22"/>
        <end position="70"/>
    </location>
</feature>
<dbReference type="InterPro" id="IPR002192">
    <property type="entry name" value="PPDK_AMP/ATP-bd"/>
</dbReference>
<dbReference type="AlphaFoldDB" id="A0A437GXW1"/>
<accession>A0A437GXW1</accession>
<dbReference type="OrthoDB" id="9765468at2"/>
<proteinExistence type="predicted"/>
<feature type="domain" description="PEP-utilising enzyme mobile" evidence="1">
    <location>
        <begin position="402"/>
        <end position="471"/>
    </location>
</feature>
<organism evidence="3 4">
    <name type="scientific">Croceicoccus ponticola</name>
    <dbReference type="NCBI Taxonomy" id="2217664"/>
    <lineage>
        <taxon>Bacteria</taxon>
        <taxon>Pseudomonadati</taxon>
        <taxon>Pseudomonadota</taxon>
        <taxon>Alphaproteobacteria</taxon>
        <taxon>Sphingomonadales</taxon>
        <taxon>Erythrobacteraceae</taxon>
        <taxon>Croceicoccus</taxon>
    </lineage>
</organism>
<dbReference type="Gene3D" id="3.50.30.10">
    <property type="entry name" value="Phosphohistidine domain"/>
    <property type="match status" value="1"/>
</dbReference>
<reference evidence="3 4" key="1">
    <citation type="submission" date="2018-12" db="EMBL/GenBank/DDBJ databases">
        <title>Croceicoccus ponticola sp. nov., a lipolytic bacterium isolated from seawater.</title>
        <authorList>
            <person name="Yoon J.-H."/>
        </authorList>
    </citation>
    <scope>NUCLEOTIDE SEQUENCE [LARGE SCALE GENOMIC DNA]</scope>
    <source>
        <strain evidence="3 4">GM-16</strain>
    </source>
</reference>
<dbReference type="Gene3D" id="1.10.189.10">
    <property type="entry name" value="Pyruvate Phosphate Dikinase, domain 2"/>
    <property type="match status" value="1"/>
</dbReference>
<dbReference type="SUPFAM" id="SSF56059">
    <property type="entry name" value="Glutathione synthetase ATP-binding domain-like"/>
    <property type="match status" value="1"/>
</dbReference>
<dbReference type="Gene3D" id="3.30.470.20">
    <property type="entry name" value="ATP-grasp fold, B domain"/>
    <property type="match status" value="1"/>
</dbReference>
<dbReference type="Gene3D" id="3.30.1490.20">
    <property type="entry name" value="ATP-grasp fold, A domain"/>
    <property type="match status" value="2"/>
</dbReference>
<gene>
    <name evidence="3" type="ORF">EKN06_12095</name>
</gene>
<dbReference type="PANTHER" id="PTHR22931">
    <property type="entry name" value="PHOSPHOENOLPYRUVATE DIKINASE-RELATED"/>
    <property type="match status" value="1"/>
</dbReference>
<keyword evidence="4" id="KW-1185">Reference proteome</keyword>
<dbReference type="GO" id="GO:0005524">
    <property type="term" value="F:ATP binding"/>
    <property type="evidence" value="ECO:0007669"/>
    <property type="project" value="InterPro"/>
</dbReference>
<keyword evidence="3" id="KW-0418">Kinase</keyword>
<feature type="domain" description="Pyruvate phosphate dikinase AMP/ATP-binding" evidence="2">
    <location>
        <begin position="82"/>
        <end position="277"/>
    </location>
</feature>
<dbReference type="InterPro" id="IPR013815">
    <property type="entry name" value="ATP_grasp_subdomain_1"/>
</dbReference>
<keyword evidence="3" id="KW-0808">Transferase</keyword>
<dbReference type="NCBIfam" id="NF004531">
    <property type="entry name" value="PRK05878.1"/>
    <property type="match status" value="1"/>
</dbReference>
<dbReference type="SUPFAM" id="SSF52009">
    <property type="entry name" value="Phosphohistidine domain"/>
    <property type="match status" value="1"/>
</dbReference>
<dbReference type="InterPro" id="IPR036637">
    <property type="entry name" value="Phosphohistidine_dom_sf"/>
</dbReference>
<evidence type="ECO:0000259" key="1">
    <source>
        <dbReference type="Pfam" id="PF00391"/>
    </source>
</evidence>
<sequence length="584" mass="62099">MLTLIGDWVIPIDGTSLPDKSVIGGKAWSIARMRRLGLSVPPAFVITTVACKAYFERGGLTEELEQQIDAGVKWLEQVSGRRLGAGPSPLLVSVRSGAPISMPGMMDTVLNLGITAETEKLLAEECGSPHFAHDTHRRFLDLYASVVMKAPSLELSGQGDPEQWHGAIRTATGKDVPENVSEQLRATVVAVFDSWNSRRAKRYRAHHGIAEDLGTAVTVQAMVFGNRDERSGTGVLFSRNPLTGERKPYGEYLPRAQGEDIVSGKHTPQPLSAMQRDNPAALEELLRAAEQLEQTECDVQDIEFTIESGKLYLLQTRTAKRAPHAAARIAADMAIEGLIEPAEALTRISPEQIRTMLRPRLAEDAATSAHVLATGESASPGVGYGIVVADPDEAERRAQAGEQVVLARVTTSPNDLHGMIAACAILTEQGGSTSHAAVVGRALGKPCVVGCGAGTVEAIVGQWVTVDGQAGTIFEGRLAVVAPDEEHDPVLRQLIYWARERTLVKVEAAGNADTPATPFDQIDIGNRSELAAAFEALKPGATVSGAIFAENDEAVRNAIAAGASTIVTRPQLPALLAAVSAAPR</sequence>